<accession>A0A1M5SDU7</accession>
<dbReference type="Pfam" id="PF01924">
    <property type="entry name" value="HypD"/>
    <property type="match status" value="1"/>
</dbReference>
<evidence type="ECO:0000313" key="4">
    <source>
        <dbReference type="EMBL" id="SHH36093.1"/>
    </source>
</evidence>
<dbReference type="GO" id="GO:0005506">
    <property type="term" value="F:iron ion binding"/>
    <property type="evidence" value="ECO:0007669"/>
    <property type="project" value="TreeGrafter"/>
</dbReference>
<dbReference type="GO" id="GO:0051604">
    <property type="term" value="P:protein maturation"/>
    <property type="evidence" value="ECO:0007669"/>
    <property type="project" value="TreeGrafter"/>
</dbReference>
<dbReference type="STRING" id="1121409.SAMN02745124_00273"/>
<dbReference type="Gene3D" id="6.10.20.100">
    <property type="match status" value="1"/>
</dbReference>
<dbReference type="GO" id="GO:0051539">
    <property type="term" value="F:4 iron, 4 sulfur cluster binding"/>
    <property type="evidence" value="ECO:0007669"/>
    <property type="project" value="TreeGrafter"/>
</dbReference>
<dbReference type="InterPro" id="IPR042243">
    <property type="entry name" value="HypD_1"/>
</dbReference>
<evidence type="ECO:0000256" key="2">
    <source>
        <dbReference type="ARBA" id="ARBA00022723"/>
    </source>
</evidence>
<dbReference type="OrthoDB" id="9770424at2"/>
<protein>
    <submittedName>
        <fullName evidence="4">Hydrogenase expression/formation protein HypD</fullName>
    </submittedName>
</protein>
<name>A0A1M5SDU7_9BACT</name>
<dbReference type="PANTHER" id="PTHR30149">
    <property type="entry name" value="HYDROGENASE PROTEIN ASSEMBLY PROTEIN HYPD"/>
    <property type="match status" value="1"/>
</dbReference>
<proteinExistence type="inferred from homology"/>
<dbReference type="Gene3D" id="3.40.50.11740">
    <property type="entry name" value="HypD, alpha/beta domain 2"/>
    <property type="match status" value="2"/>
</dbReference>
<evidence type="ECO:0000256" key="1">
    <source>
        <dbReference type="ARBA" id="ARBA00007888"/>
    </source>
</evidence>
<dbReference type="PANTHER" id="PTHR30149:SF0">
    <property type="entry name" value="HYDROGENASE MATURATION FACTOR HYPD"/>
    <property type="match status" value="1"/>
</dbReference>
<dbReference type="GO" id="GO:0070025">
    <property type="term" value="F:carbon monoxide binding"/>
    <property type="evidence" value="ECO:0007669"/>
    <property type="project" value="TreeGrafter"/>
</dbReference>
<dbReference type="EMBL" id="FQXS01000001">
    <property type="protein sequence ID" value="SHH36093.1"/>
    <property type="molecule type" value="Genomic_DNA"/>
</dbReference>
<evidence type="ECO:0000313" key="5">
    <source>
        <dbReference type="Proteomes" id="UP000184139"/>
    </source>
</evidence>
<gene>
    <name evidence="4" type="ORF">SAMN02745124_00273</name>
</gene>
<dbReference type="AlphaFoldDB" id="A0A1M5SDU7"/>
<comment type="similarity">
    <text evidence="1">Belongs to the HypD family.</text>
</comment>
<organism evidence="4 5">
    <name type="scientific">Desulfofustis glycolicus DSM 9705</name>
    <dbReference type="NCBI Taxonomy" id="1121409"/>
    <lineage>
        <taxon>Bacteria</taxon>
        <taxon>Pseudomonadati</taxon>
        <taxon>Thermodesulfobacteriota</taxon>
        <taxon>Desulfobulbia</taxon>
        <taxon>Desulfobulbales</taxon>
        <taxon>Desulfocapsaceae</taxon>
        <taxon>Desulfofustis</taxon>
    </lineage>
</organism>
<keyword evidence="3" id="KW-0408">Iron</keyword>
<dbReference type="NCBIfam" id="TIGR00075">
    <property type="entry name" value="hypD"/>
    <property type="match status" value="1"/>
</dbReference>
<reference evidence="4 5" key="1">
    <citation type="submission" date="2016-11" db="EMBL/GenBank/DDBJ databases">
        <authorList>
            <person name="Jaros S."/>
            <person name="Januszkiewicz K."/>
            <person name="Wedrychowicz H."/>
        </authorList>
    </citation>
    <scope>NUCLEOTIDE SEQUENCE [LARGE SCALE GENOMIC DNA]</scope>
    <source>
        <strain evidence="4 5">DSM 9705</strain>
    </source>
</reference>
<dbReference type="RefSeq" id="WP_073373030.1">
    <property type="nucleotide sequence ID" value="NZ_FQXS01000001.1"/>
</dbReference>
<keyword evidence="2" id="KW-0479">Metal-binding</keyword>
<dbReference type="Proteomes" id="UP000184139">
    <property type="component" value="Unassembled WGS sequence"/>
</dbReference>
<evidence type="ECO:0000256" key="3">
    <source>
        <dbReference type="ARBA" id="ARBA00023004"/>
    </source>
</evidence>
<dbReference type="InterPro" id="IPR002780">
    <property type="entry name" value="Hyd_form_HypD"/>
</dbReference>
<sequence>MNSRDEQSELHIPADLVQELQAEMDRPLRVMVVCGTQNRTLLKYGLDEVLPDKLDVVSGPGCSVCVMPAGHIDAFIKIGVQPDVVTATCEDLLRVSGSRESLESIKRKGAQVEVVDSPMEALDLARKFPSKIVVFTAVGFEGAAPDVAETILEAASEGVGNFCVIPSIRLLPPSLANLLRDPELNIRGLLFSTHIESITDSNAYSDLARQHHLACAVAGFGTREILRGLISIVRQVKSGTPINENPFAGITPSEETARVQKMLSEVFFAVETDWRGLGSIEGSGFVIRDELSLYDAVKRFNIHFQKGQEQIQCQCAEIISGRSTPNECPAFGISCTSQHPIGPCMVAQEGICASYFRYTFGRI</sequence>
<dbReference type="PIRSF" id="PIRSF005622">
    <property type="entry name" value="Hydrgn_mat_hypD"/>
    <property type="match status" value="1"/>
</dbReference>
<keyword evidence="5" id="KW-1185">Reference proteome</keyword>
<dbReference type="InterPro" id="IPR042244">
    <property type="entry name" value="HypD_2_sf"/>
</dbReference>